<evidence type="ECO:0000313" key="1">
    <source>
        <dbReference type="EMBL" id="MCI38071.1"/>
    </source>
</evidence>
<protein>
    <submittedName>
        <fullName evidence="1">Uncharacterized protein</fullName>
    </submittedName>
</protein>
<evidence type="ECO:0000313" key="2">
    <source>
        <dbReference type="Proteomes" id="UP000265520"/>
    </source>
</evidence>
<proteinExistence type="predicted"/>
<sequence>MLDRGLRQGSDFAKAVEIDEIKTLDVFLEKAQKYIQYEEKQVAAEVRRPKNQDEA</sequence>
<comment type="caution">
    <text evidence="1">The sequence shown here is derived from an EMBL/GenBank/DDBJ whole genome shotgun (WGS) entry which is preliminary data.</text>
</comment>
<reference evidence="1 2" key="1">
    <citation type="journal article" date="2018" name="Front. Plant Sci.">
        <title>Red Clover (Trifolium pratense) and Zigzag Clover (T. medium) - A Picture of Genomic Similarities and Differences.</title>
        <authorList>
            <person name="Dluhosova J."/>
            <person name="Istvanek J."/>
            <person name="Nedelnik J."/>
            <person name="Repkova J."/>
        </authorList>
    </citation>
    <scope>NUCLEOTIDE SEQUENCE [LARGE SCALE GENOMIC DNA]</scope>
    <source>
        <strain evidence="2">cv. 10/8</strain>
        <tissue evidence="1">Leaf</tissue>
    </source>
</reference>
<organism evidence="1 2">
    <name type="scientific">Trifolium medium</name>
    <dbReference type="NCBI Taxonomy" id="97028"/>
    <lineage>
        <taxon>Eukaryota</taxon>
        <taxon>Viridiplantae</taxon>
        <taxon>Streptophyta</taxon>
        <taxon>Embryophyta</taxon>
        <taxon>Tracheophyta</taxon>
        <taxon>Spermatophyta</taxon>
        <taxon>Magnoliopsida</taxon>
        <taxon>eudicotyledons</taxon>
        <taxon>Gunneridae</taxon>
        <taxon>Pentapetalae</taxon>
        <taxon>rosids</taxon>
        <taxon>fabids</taxon>
        <taxon>Fabales</taxon>
        <taxon>Fabaceae</taxon>
        <taxon>Papilionoideae</taxon>
        <taxon>50 kb inversion clade</taxon>
        <taxon>NPAAA clade</taxon>
        <taxon>Hologalegina</taxon>
        <taxon>IRL clade</taxon>
        <taxon>Trifolieae</taxon>
        <taxon>Trifolium</taxon>
    </lineage>
</organism>
<accession>A0A392RN66</accession>
<dbReference type="Proteomes" id="UP000265520">
    <property type="component" value="Unassembled WGS sequence"/>
</dbReference>
<feature type="non-terminal residue" evidence="1">
    <location>
        <position position="55"/>
    </location>
</feature>
<dbReference type="EMBL" id="LXQA010251677">
    <property type="protein sequence ID" value="MCI38071.1"/>
    <property type="molecule type" value="Genomic_DNA"/>
</dbReference>
<keyword evidence="2" id="KW-1185">Reference proteome</keyword>
<dbReference type="AlphaFoldDB" id="A0A392RN66"/>
<name>A0A392RN66_9FABA</name>